<keyword evidence="3" id="KW-1185">Reference proteome</keyword>
<dbReference type="Gene3D" id="4.10.860.10">
    <property type="entry name" value="UVR domain"/>
    <property type="match status" value="1"/>
</dbReference>
<proteinExistence type="predicted"/>
<dbReference type="PIRSF" id="PIRSF015034">
    <property type="entry name" value="YacH"/>
    <property type="match status" value="1"/>
</dbReference>
<dbReference type="InterPro" id="IPR036876">
    <property type="entry name" value="UVR_dom_sf"/>
</dbReference>
<dbReference type="Proteomes" id="UP000027142">
    <property type="component" value="Chromosome"/>
</dbReference>
<protein>
    <submittedName>
        <fullName evidence="2">Modulator of CtsR repression McsA</fullName>
    </submittedName>
</protein>
<dbReference type="PANTHER" id="PTHR38430">
    <property type="entry name" value="PROTEIN-ARGININE KINASE ACTIVATOR PROTEIN"/>
    <property type="match status" value="1"/>
</dbReference>
<feature type="domain" description="UVR" evidence="1">
    <location>
        <begin position="134"/>
        <end position="169"/>
    </location>
</feature>
<accession>A0A060LXU5</accession>
<dbReference type="InterPro" id="IPR025542">
    <property type="entry name" value="YacH"/>
</dbReference>
<dbReference type="eggNOG" id="COG3880">
    <property type="taxonomic scope" value="Bacteria"/>
</dbReference>
<dbReference type="PROSITE" id="PS50151">
    <property type="entry name" value="UVR"/>
    <property type="match status" value="1"/>
</dbReference>
<name>A0A060LXU5_9BACI</name>
<dbReference type="HOGENOM" id="CLU_102553_1_0_9"/>
<dbReference type="GO" id="GO:1990169">
    <property type="term" value="P:stress response to copper ion"/>
    <property type="evidence" value="ECO:0007669"/>
    <property type="project" value="TreeGrafter"/>
</dbReference>
<dbReference type="GO" id="GO:0008270">
    <property type="term" value="F:zinc ion binding"/>
    <property type="evidence" value="ECO:0007669"/>
    <property type="project" value="TreeGrafter"/>
</dbReference>
<dbReference type="AlphaFoldDB" id="A0A060LXU5"/>
<dbReference type="OrthoDB" id="9788704at2"/>
<dbReference type="GO" id="GO:1990170">
    <property type="term" value="P:stress response to cadmium ion"/>
    <property type="evidence" value="ECO:0007669"/>
    <property type="project" value="TreeGrafter"/>
</dbReference>
<dbReference type="STRING" id="1246626.BleG1_0004"/>
<dbReference type="GO" id="GO:0005507">
    <property type="term" value="F:copper ion binding"/>
    <property type="evidence" value="ECO:0007669"/>
    <property type="project" value="TreeGrafter"/>
</dbReference>
<dbReference type="SUPFAM" id="SSF46600">
    <property type="entry name" value="C-terminal UvrC-binding domain of UvrB"/>
    <property type="match status" value="1"/>
</dbReference>
<sequence>MVCQECNMRQATLHFTKIINGKKTEMHVCEQCAREKGEAIPGTDSFSIHHLFSGLFNTDDSNATQRDQSAKAELTCPNCGLSYEKFLHIGRFGCASCYETYSPKLSSVFRRVHGGNSKHSGKIPKRIGETIQIEQRIEEMREILNEHIQKEEFEKAAELRDEIRALTKQKDIPKEGGEEG</sequence>
<evidence type="ECO:0000313" key="2">
    <source>
        <dbReference type="EMBL" id="AIC92624.1"/>
    </source>
</evidence>
<dbReference type="GO" id="GO:0046870">
    <property type="term" value="F:cadmium ion binding"/>
    <property type="evidence" value="ECO:0007669"/>
    <property type="project" value="TreeGrafter"/>
</dbReference>
<dbReference type="PANTHER" id="PTHR38430:SF1">
    <property type="entry name" value="PROTEIN-ARGININE KINASE ACTIVATOR PROTEIN"/>
    <property type="match status" value="1"/>
</dbReference>
<dbReference type="RefSeq" id="WP_038475729.1">
    <property type="nucleotide sequence ID" value="NZ_CP003923.1"/>
</dbReference>
<dbReference type="EMBL" id="CP003923">
    <property type="protein sequence ID" value="AIC92624.1"/>
    <property type="molecule type" value="Genomic_DNA"/>
</dbReference>
<evidence type="ECO:0000259" key="1">
    <source>
        <dbReference type="PROSITE" id="PS50151"/>
    </source>
</evidence>
<reference evidence="2 3" key="1">
    <citation type="journal article" date="2014" name="Gene">
        <title>A comparative genomic analysis of the alkalitolerant soil bacterium Bacillus lehensis G1.</title>
        <authorList>
            <person name="Noor Y.M."/>
            <person name="Samsulrizal N.H."/>
            <person name="Jema'on N.A."/>
            <person name="Low K.O."/>
            <person name="Ramli A.N."/>
            <person name="Alias N.I."/>
            <person name="Damis S.I."/>
            <person name="Fuzi S.F."/>
            <person name="Isa M.N."/>
            <person name="Murad A.M."/>
            <person name="Raih M.F."/>
            <person name="Bakar F.D."/>
            <person name="Najimudin N."/>
            <person name="Mahadi N.M."/>
            <person name="Illias R.M."/>
        </authorList>
    </citation>
    <scope>NUCLEOTIDE SEQUENCE [LARGE SCALE GENOMIC DNA]</scope>
    <source>
        <strain evidence="2 3">G1</strain>
    </source>
</reference>
<dbReference type="GO" id="GO:0050897">
    <property type="term" value="F:cobalt ion binding"/>
    <property type="evidence" value="ECO:0007669"/>
    <property type="project" value="TreeGrafter"/>
</dbReference>
<dbReference type="KEGG" id="ble:BleG1_0004"/>
<dbReference type="Pfam" id="PF02151">
    <property type="entry name" value="UVR"/>
    <property type="match status" value="1"/>
</dbReference>
<evidence type="ECO:0000313" key="3">
    <source>
        <dbReference type="Proteomes" id="UP000027142"/>
    </source>
</evidence>
<dbReference type="PATRIC" id="fig|1246626.3.peg.3"/>
<gene>
    <name evidence="2" type="ORF">BleG1_0004</name>
</gene>
<organism evidence="2 3">
    <name type="scientific">Shouchella lehensis G1</name>
    <dbReference type="NCBI Taxonomy" id="1246626"/>
    <lineage>
        <taxon>Bacteria</taxon>
        <taxon>Bacillati</taxon>
        <taxon>Bacillota</taxon>
        <taxon>Bacilli</taxon>
        <taxon>Bacillales</taxon>
        <taxon>Bacillaceae</taxon>
        <taxon>Shouchella</taxon>
    </lineage>
</organism>
<dbReference type="InterPro" id="IPR001943">
    <property type="entry name" value="UVR_dom"/>
</dbReference>